<dbReference type="EMBL" id="BDIP01009542">
    <property type="protein sequence ID" value="GIQ92368.1"/>
    <property type="molecule type" value="Genomic_DNA"/>
</dbReference>
<sequence>DLSIYAADDSSPSSSSDVCLGVGYGGMVHPSLHLERERENERERESGTRPGSQSRSPSPTPSPSPLAVPGSGTSHSSFPSVDTTYASVPCVVTERSESSGDIDGGHTPNKGIPVSRTSATLPPEVRDGYIPRPSSLPQARSRHVK</sequence>
<feature type="compositionally biased region" description="Low complexity" evidence="1">
    <location>
        <begin position="48"/>
        <end position="57"/>
    </location>
</feature>
<feature type="non-terminal residue" evidence="2">
    <location>
        <position position="1"/>
    </location>
</feature>
<feature type="compositionally biased region" description="Low complexity" evidence="1">
    <location>
        <begin position="8"/>
        <end position="17"/>
    </location>
</feature>
<evidence type="ECO:0000313" key="3">
    <source>
        <dbReference type="Proteomes" id="UP000265618"/>
    </source>
</evidence>
<feature type="non-terminal residue" evidence="2">
    <location>
        <position position="145"/>
    </location>
</feature>
<reference evidence="2 3" key="1">
    <citation type="journal article" date="2018" name="PLoS ONE">
        <title>The draft genome of Kipferlia bialata reveals reductive genome evolution in fornicate parasites.</title>
        <authorList>
            <person name="Tanifuji G."/>
            <person name="Takabayashi S."/>
            <person name="Kume K."/>
            <person name="Takagi M."/>
            <person name="Nakayama T."/>
            <person name="Kamikawa R."/>
            <person name="Inagaki Y."/>
            <person name="Hashimoto T."/>
        </authorList>
    </citation>
    <scope>NUCLEOTIDE SEQUENCE [LARGE SCALE GENOMIC DNA]</scope>
    <source>
        <strain evidence="2">NY0173</strain>
    </source>
</reference>
<name>A0A9K3GRE2_9EUKA</name>
<evidence type="ECO:0000313" key="2">
    <source>
        <dbReference type="EMBL" id="GIQ92368.1"/>
    </source>
</evidence>
<feature type="region of interest" description="Disordered" evidence="1">
    <location>
        <begin position="1"/>
        <end position="145"/>
    </location>
</feature>
<feature type="compositionally biased region" description="Polar residues" evidence="1">
    <location>
        <begin position="71"/>
        <end position="86"/>
    </location>
</feature>
<feature type="compositionally biased region" description="Basic and acidic residues" evidence="1">
    <location>
        <begin position="32"/>
        <end position="47"/>
    </location>
</feature>
<protein>
    <submittedName>
        <fullName evidence="2">Uncharacterized protein</fullName>
    </submittedName>
</protein>
<dbReference type="Proteomes" id="UP000265618">
    <property type="component" value="Unassembled WGS sequence"/>
</dbReference>
<dbReference type="AlphaFoldDB" id="A0A9K3GRE2"/>
<evidence type="ECO:0000256" key="1">
    <source>
        <dbReference type="SAM" id="MobiDB-lite"/>
    </source>
</evidence>
<proteinExistence type="predicted"/>
<organism evidence="2 3">
    <name type="scientific">Kipferlia bialata</name>
    <dbReference type="NCBI Taxonomy" id="797122"/>
    <lineage>
        <taxon>Eukaryota</taxon>
        <taxon>Metamonada</taxon>
        <taxon>Carpediemonas-like organisms</taxon>
        <taxon>Kipferlia</taxon>
    </lineage>
</organism>
<gene>
    <name evidence="2" type="ORF">KIPB_016096</name>
</gene>
<accession>A0A9K3GRE2</accession>
<keyword evidence="3" id="KW-1185">Reference proteome</keyword>
<comment type="caution">
    <text evidence="2">The sequence shown here is derived from an EMBL/GenBank/DDBJ whole genome shotgun (WGS) entry which is preliminary data.</text>
</comment>